<feature type="compositionally biased region" description="Polar residues" evidence="1">
    <location>
        <begin position="374"/>
        <end position="386"/>
    </location>
</feature>
<dbReference type="RefSeq" id="WP_090540156.1">
    <property type="nucleotide sequence ID" value="NZ_FOYD01000010.1"/>
</dbReference>
<evidence type="ECO:0000313" key="5">
    <source>
        <dbReference type="Proteomes" id="UP000242815"/>
    </source>
</evidence>
<dbReference type="Pfam" id="PF01757">
    <property type="entry name" value="Acyl_transf_3"/>
    <property type="match status" value="1"/>
</dbReference>
<dbReference type="AlphaFoldDB" id="A0A1I6C0Y4"/>
<dbReference type="STRING" id="1002526.SAMN05216578_11031"/>
<dbReference type="GO" id="GO:0009103">
    <property type="term" value="P:lipopolysaccharide biosynthetic process"/>
    <property type="evidence" value="ECO:0007669"/>
    <property type="project" value="TreeGrafter"/>
</dbReference>
<keyword evidence="2" id="KW-1133">Transmembrane helix</keyword>
<dbReference type="PANTHER" id="PTHR23028">
    <property type="entry name" value="ACETYLTRANSFERASE"/>
    <property type="match status" value="1"/>
</dbReference>
<feature type="transmembrane region" description="Helical" evidence="2">
    <location>
        <begin position="258"/>
        <end position="277"/>
    </location>
</feature>
<dbReference type="Proteomes" id="UP000242815">
    <property type="component" value="Unassembled WGS sequence"/>
</dbReference>
<dbReference type="GO" id="GO:0016020">
    <property type="term" value="C:membrane"/>
    <property type="evidence" value="ECO:0007669"/>
    <property type="project" value="TreeGrafter"/>
</dbReference>
<keyword evidence="2" id="KW-0812">Transmembrane</keyword>
<dbReference type="GO" id="GO:0016747">
    <property type="term" value="F:acyltransferase activity, transferring groups other than amino-acyl groups"/>
    <property type="evidence" value="ECO:0007669"/>
    <property type="project" value="InterPro"/>
</dbReference>
<dbReference type="GO" id="GO:0016787">
    <property type="term" value="F:hydrolase activity"/>
    <property type="evidence" value="ECO:0007669"/>
    <property type="project" value="UniProtKB-KW"/>
</dbReference>
<dbReference type="PANTHER" id="PTHR23028:SF53">
    <property type="entry name" value="ACYL_TRANSF_3 DOMAIN-CONTAINING PROTEIN"/>
    <property type="match status" value="1"/>
</dbReference>
<dbReference type="InterPro" id="IPR002656">
    <property type="entry name" value="Acyl_transf_3_dom"/>
</dbReference>
<organism evidence="4 5">
    <name type="scientific">Halopseudomonas formosensis</name>
    <dbReference type="NCBI Taxonomy" id="1002526"/>
    <lineage>
        <taxon>Bacteria</taxon>
        <taxon>Pseudomonadati</taxon>
        <taxon>Pseudomonadota</taxon>
        <taxon>Gammaproteobacteria</taxon>
        <taxon>Pseudomonadales</taxon>
        <taxon>Pseudomonadaceae</taxon>
        <taxon>Halopseudomonas</taxon>
    </lineage>
</organism>
<feature type="transmembrane region" description="Helical" evidence="2">
    <location>
        <begin position="199"/>
        <end position="220"/>
    </location>
</feature>
<name>A0A1I6C0Y4_9GAMM</name>
<keyword evidence="4" id="KW-0012">Acyltransferase</keyword>
<accession>A0A1I6C0Y4</accession>
<feature type="transmembrane region" description="Helical" evidence="2">
    <location>
        <begin position="232"/>
        <end position="252"/>
    </location>
</feature>
<feature type="transmembrane region" description="Helical" evidence="2">
    <location>
        <begin position="40"/>
        <end position="65"/>
    </location>
</feature>
<evidence type="ECO:0000313" key="4">
    <source>
        <dbReference type="EMBL" id="SFQ86814.1"/>
    </source>
</evidence>
<keyword evidence="2" id="KW-0472">Membrane</keyword>
<proteinExistence type="predicted"/>
<feature type="region of interest" description="Disordered" evidence="1">
    <location>
        <begin position="367"/>
        <end position="403"/>
    </location>
</feature>
<feature type="transmembrane region" description="Helical" evidence="2">
    <location>
        <begin position="176"/>
        <end position="193"/>
    </location>
</feature>
<feature type="domain" description="Acyltransferase 3" evidence="3">
    <location>
        <begin position="6"/>
        <end position="347"/>
    </location>
</feature>
<dbReference type="EMBL" id="FOYD01000010">
    <property type="protein sequence ID" value="SFQ86814.1"/>
    <property type="molecule type" value="Genomic_DNA"/>
</dbReference>
<evidence type="ECO:0000259" key="3">
    <source>
        <dbReference type="Pfam" id="PF01757"/>
    </source>
</evidence>
<feature type="transmembrane region" description="Helical" evidence="2">
    <location>
        <begin position="85"/>
        <end position="106"/>
    </location>
</feature>
<evidence type="ECO:0000256" key="2">
    <source>
        <dbReference type="SAM" id="Phobius"/>
    </source>
</evidence>
<evidence type="ECO:0000256" key="1">
    <source>
        <dbReference type="SAM" id="MobiDB-lite"/>
    </source>
</evidence>
<sequence length="403" mass="44824">MQKHNKDIQVLRALAILLVLVHHGRHGLFASLPPQWERFFAYFFGTSGVDLFLVISGFVVSRSFLATLSVTPAPHALKIFWLKRIYRILPAAWFWLGVVLLLTIFVNESGAFGSIRSAVEGAIAAVMNVANVRLADCFQQLFECGPTTVYWSLSLEEQFYLLLPILILVSGRFIPYLLMAFVLTQIVIVPLTLPDTFRSTGLALGVILGWYSNTAGYRTFFIGAADRNKARLFFAVLCICLAVTLHPALNIVSMRLGYQLVAIISAIMVYMASMEQIDFAGTGRIRTLLCWIGDRSYSLYLSHMPALYLCHEIFHYLPAELLEQVNRNATAAILYFTLSVTGAALSYRYLEQPFLRAGRSRIAGLMPPRVSVPSDGSTDTPASVSNPPRPVHIPTRTAEEALP</sequence>
<gene>
    <name evidence="4" type="ORF">SAMN05216578_11031</name>
</gene>
<reference evidence="4 5" key="1">
    <citation type="submission" date="2016-10" db="EMBL/GenBank/DDBJ databases">
        <authorList>
            <person name="de Groot N.N."/>
        </authorList>
    </citation>
    <scope>NUCLEOTIDE SEQUENCE [LARGE SCALE GENOMIC DNA]</scope>
    <source>
        <strain evidence="4 5">JCM 18415</strain>
    </source>
</reference>
<feature type="transmembrane region" description="Helical" evidence="2">
    <location>
        <begin position="329"/>
        <end position="350"/>
    </location>
</feature>
<protein>
    <submittedName>
        <fullName evidence="4">Peptidoglycan/LPS O-acetylase OafA/YrhL, contains acyltransferase and SGNH-hydrolase domains</fullName>
    </submittedName>
</protein>
<dbReference type="OrthoDB" id="9767863at2"/>
<keyword evidence="4" id="KW-0808">Transferase</keyword>
<keyword evidence="4" id="KW-0378">Hydrolase</keyword>
<dbReference type="InterPro" id="IPR050879">
    <property type="entry name" value="Acyltransferase_3"/>
</dbReference>